<evidence type="ECO:0000256" key="1">
    <source>
        <dbReference type="ARBA" id="ARBA00004651"/>
    </source>
</evidence>
<evidence type="ECO:0000313" key="17">
    <source>
        <dbReference type="EMBL" id="VDK50492.1"/>
    </source>
</evidence>
<evidence type="ECO:0000256" key="4">
    <source>
        <dbReference type="ARBA" id="ARBA00022475"/>
    </source>
</evidence>
<dbReference type="GO" id="GO:0036376">
    <property type="term" value="P:sodium ion export across plasma membrane"/>
    <property type="evidence" value="ECO:0007669"/>
    <property type="project" value="TreeGrafter"/>
</dbReference>
<evidence type="ECO:0000256" key="13">
    <source>
        <dbReference type="ARBA" id="ARBA00023065"/>
    </source>
</evidence>
<reference evidence="17 18" key="2">
    <citation type="submission" date="2018-11" db="EMBL/GenBank/DDBJ databases">
        <authorList>
            <consortium name="Pathogen Informatics"/>
        </authorList>
    </citation>
    <scope>NUCLEOTIDE SEQUENCE [LARGE SCALE GENOMIC DNA]</scope>
</reference>
<evidence type="ECO:0000256" key="3">
    <source>
        <dbReference type="ARBA" id="ARBA00022448"/>
    </source>
</evidence>
<dbReference type="InterPro" id="IPR050510">
    <property type="entry name" value="Cation_transp_ATPase_P-type"/>
</dbReference>
<dbReference type="GO" id="GO:0046872">
    <property type="term" value="F:metal ion binding"/>
    <property type="evidence" value="ECO:0007669"/>
    <property type="project" value="UniProtKB-KW"/>
</dbReference>
<dbReference type="OrthoDB" id="3352408at2759"/>
<dbReference type="SUPFAM" id="SSF81665">
    <property type="entry name" value="Calcium ATPase, transmembrane domain M"/>
    <property type="match status" value="1"/>
</dbReference>
<dbReference type="PANTHER" id="PTHR43294">
    <property type="entry name" value="SODIUM/POTASSIUM-TRANSPORTING ATPASE SUBUNIT ALPHA"/>
    <property type="match status" value="1"/>
</dbReference>
<dbReference type="EMBL" id="UYRR01031488">
    <property type="protein sequence ID" value="VDK50492.1"/>
    <property type="molecule type" value="Genomic_DNA"/>
</dbReference>
<dbReference type="GO" id="GO:1990573">
    <property type="term" value="P:potassium ion import across plasma membrane"/>
    <property type="evidence" value="ECO:0007669"/>
    <property type="project" value="TreeGrafter"/>
</dbReference>
<dbReference type="InterPro" id="IPR036412">
    <property type="entry name" value="HAD-like_sf"/>
</dbReference>
<dbReference type="SUPFAM" id="SSF56784">
    <property type="entry name" value="HAD-like"/>
    <property type="match status" value="1"/>
</dbReference>
<dbReference type="InterPro" id="IPR023214">
    <property type="entry name" value="HAD_sf"/>
</dbReference>
<comment type="subcellular location">
    <subcellularLocation>
        <location evidence="1">Cell membrane</location>
        <topology evidence="1">Multi-pass membrane protein</topology>
    </subcellularLocation>
</comment>
<dbReference type="Pfam" id="PF00690">
    <property type="entry name" value="Cation_ATPase_N"/>
    <property type="match status" value="1"/>
</dbReference>
<dbReference type="InterPro" id="IPR004014">
    <property type="entry name" value="ATPase_P-typ_cation-transptr_N"/>
</dbReference>
<dbReference type="SMART" id="SM00831">
    <property type="entry name" value="Cation_ATPase_N"/>
    <property type="match status" value="1"/>
</dbReference>
<dbReference type="InterPro" id="IPR059000">
    <property type="entry name" value="ATPase_P-type_domA"/>
</dbReference>
<dbReference type="GO" id="GO:0005391">
    <property type="term" value="F:P-type sodium:potassium-exchanging transporter activity"/>
    <property type="evidence" value="ECO:0007669"/>
    <property type="project" value="TreeGrafter"/>
</dbReference>
<dbReference type="PANTHER" id="PTHR43294:SF21">
    <property type="entry name" value="CATION TRANSPORTING ATPASE"/>
    <property type="match status" value="1"/>
</dbReference>
<keyword evidence="6" id="KW-0479">Metal-binding</keyword>
<evidence type="ECO:0000256" key="8">
    <source>
        <dbReference type="ARBA" id="ARBA00022796"/>
    </source>
</evidence>
<evidence type="ECO:0000256" key="15">
    <source>
        <dbReference type="SAM" id="Phobius"/>
    </source>
</evidence>
<keyword evidence="14 15" id="KW-0472">Membrane</keyword>
<feature type="domain" description="Cation-transporting P-type ATPase N-terminal" evidence="16">
    <location>
        <begin position="39"/>
        <end position="121"/>
    </location>
</feature>
<evidence type="ECO:0000256" key="11">
    <source>
        <dbReference type="ARBA" id="ARBA00022989"/>
    </source>
</evidence>
<dbReference type="Gene3D" id="3.40.1110.10">
    <property type="entry name" value="Calcium-transporting ATPase, cytoplasmic domain N"/>
    <property type="match status" value="2"/>
</dbReference>
<keyword evidence="8" id="KW-0187">Copper transport</keyword>
<keyword evidence="5 15" id="KW-0812">Transmembrane</keyword>
<keyword evidence="12" id="KW-0186">Copper</keyword>
<evidence type="ECO:0000256" key="6">
    <source>
        <dbReference type="ARBA" id="ARBA00022723"/>
    </source>
</evidence>
<dbReference type="GO" id="GO:0030007">
    <property type="term" value="P:intracellular potassium ion homeostasis"/>
    <property type="evidence" value="ECO:0007669"/>
    <property type="project" value="TreeGrafter"/>
</dbReference>
<name>A0A0M3K0I6_ANISI</name>
<dbReference type="PRINTS" id="PR00119">
    <property type="entry name" value="CATATPASE"/>
</dbReference>
<organism evidence="19">
    <name type="scientific">Anisakis simplex</name>
    <name type="common">Herring worm</name>
    <dbReference type="NCBI Taxonomy" id="6269"/>
    <lineage>
        <taxon>Eukaryota</taxon>
        <taxon>Metazoa</taxon>
        <taxon>Ecdysozoa</taxon>
        <taxon>Nematoda</taxon>
        <taxon>Chromadorea</taxon>
        <taxon>Rhabditida</taxon>
        <taxon>Spirurina</taxon>
        <taxon>Ascaridomorpha</taxon>
        <taxon>Ascaridoidea</taxon>
        <taxon>Anisakidae</taxon>
        <taxon>Anisakis</taxon>
        <taxon>Anisakis simplex complex</taxon>
    </lineage>
</organism>
<keyword evidence="4" id="KW-1003">Cell membrane</keyword>
<protein>
    <recommendedName>
        <fullName evidence="2">P-type Cu(+) transporter</fullName>
        <ecNumber evidence="2">7.2.2.8</ecNumber>
    </recommendedName>
</protein>
<keyword evidence="3" id="KW-0813">Transport</keyword>
<evidence type="ECO:0000256" key="9">
    <source>
        <dbReference type="ARBA" id="ARBA00022840"/>
    </source>
</evidence>
<sequence>MNKDVASRWPIASWLRRRVIHPIRSEADDPWHSLGSSYVEHHLTLAQVRDVYSDSFIDADFPERSSGLSSIEARKRLQDGGANVIEPPKQIGNFKLFARQFLYKFWLLLIGAAILSIATYLIHLAHGNNEPLNLYCTAILIAIVFIMSFMSFYQEKKARKVVSDFELLLPASCVVIRDGEELPIPPEQLVVGDLVMITAGAGIPADLRILQSISLKIETSAITANVPQGLPAMVMSQLAIIARRMAKKNVFIKKLDVIDELGAATVIATDKTGTITQNLMVLTDIWYNRRHYTGHRDVTQLTVMKSTSSCDELERPLPDILTVMSVCNRAHFERCRKSMRRVWTQRALQRAANGRSHFVNLTKTFTVIDAETGRESIRTGTMDMNSNVEVDNVDGEATYPRDEDSWERNDITGTPSDVALIRYVEMNASVEGIRSRYQIVFDLPFNSVRRFQLTVAKCLAEPQLPYALETATEEQSIFCVMVKGAPEVVLHMCKYIQINEELLEVNDELIYECQVAWEHYGNEGRRVIGFAWKHFVAETNKRFSTIDDGQPQTELIFLGMAAIMDPPRDDAAMAIKQCKDAGVKVYMITGDHPTTAVAIARQIGLIGFGPSDQRITVASGGRQALKLSVVEGREINWAIASGEDLATMSVEQWNALLAHKYIVFASHSVLDIF</sequence>
<dbReference type="SUPFAM" id="SSF81660">
    <property type="entry name" value="Metal cation-transporting ATPase, ATP-binding domain N"/>
    <property type="match status" value="1"/>
</dbReference>
<feature type="transmembrane region" description="Helical" evidence="15">
    <location>
        <begin position="132"/>
        <end position="153"/>
    </location>
</feature>
<dbReference type="InterPro" id="IPR023299">
    <property type="entry name" value="ATPase_P-typ_cyto_dom_N"/>
</dbReference>
<evidence type="ECO:0000256" key="5">
    <source>
        <dbReference type="ARBA" id="ARBA00022692"/>
    </source>
</evidence>
<evidence type="ECO:0000256" key="14">
    <source>
        <dbReference type="ARBA" id="ARBA00023136"/>
    </source>
</evidence>
<dbReference type="InterPro" id="IPR018303">
    <property type="entry name" value="ATPase_P-typ_P_site"/>
</dbReference>
<dbReference type="WBParaSite" id="ASIM_0001432401-mRNA-1">
    <property type="protein sequence ID" value="ASIM_0001432401-mRNA-1"/>
    <property type="gene ID" value="ASIM_0001432401"/>
</dbReference>
<dbReference type="Pfam" id="PF13246">
    <property type="entry name" value="Cation_ATPase"/>
    <property type="match status" value="1"/>
</dbReference>
<dbReference type="AlphaFoldDB" id="A0A0M3K0I6"/>
<dbReference type="PROSITE" id="PS00154">
    <property type="entry name" value="ATPASE_E1_E2"/>
    <property type="match status" value="1"/>
</dbReference>
<dbReference type="Gene3D" id="2.70.150.10">
    <property type="entry name" value="Calcium-transporting ATPase, cytoplasmic transduction domain A"/>
    <property type="match status" value="1"/>
</dbReference>
<dbReference type="GO" id="GO:0005886">
    <property type="term" value="C:plasma membrane"/>
    <property type="evidence" value="ECO:0007669"/>
    <property type="project" value="UniProtKB-SubCell"/>
</dbReference>
<gene>
    <name evidence="17" type="ORF">ASIM_LOCUS13752</name>
</gene>
<reference evidence="19" key="1">
    <citation type="submission" date="2017-02" db="UniProtKB">
        <authorList>
            <consortium name="WormBaseParasite"/>
        </authorList>
    </citation>
    <scope>IDENTIFICATION</scope>
</reference>
<feature type="transmembrane region" description="Helical" evidence="15">
    <location>
        <begin position="105"/>
        <end position="126"/>
    </location>
</feature>
<dbReference type="PRINTS" id="PR00121">
    <property type="entry name" value="NAKATPASE"/>
</dbReference>
<dbReference type="Gene3D" id="1.20.1110.10">
    <property type="entry name" value="Calcium-transporting ATPase, transmembrane domain"/>
    <property type="match status" value="2"/>
</dbReference>
<dbReference type="EC" id="7.2.2.8" evidence="2"/>
<evidence type="ECO:0000256" key="2">
    <source>
        <dbReference type="ARBA" id="ARBA00012517"/>
    </source>
</evidence>
<accession>A0A0M3K0I6</accession>
<dbReference type="Pfam" id="PF00122">
    <property type="entry name" value="E1-E2_ATPase"/>
    <property type="match status" value="1"/>
</dbReference>
<evidence type="ECO:0000259" key="16">
    <source>
        <dbReference type="SMART" id="SM00831"/>
    </source>
</evidence>
<keyword evidence="18" id="KW-1185">Reference proteome</keyword>
<keyword evidence="11 15" id="KW-1133">Transmembrane helix</keyword>
<dbReference type="Proteomes" id="UP000267096">
    <property type="component" value="Unassembled WGS sequence"/>
</dbReference>
<keyword evidence="10" id="KW-1278">Translocase</keyword>
<evidence type="ECO:0000256" key="10">
    <source>
        <dbReference type="ARBA" id="ARBA00022967"/>
    </source>
</evidence>
<evidence type="ECO:0000313" key="19">
    <source>
        <dbReference type="WBParaSite" id="ASIM_0001432401-mRNA-1"/>
    </source>
</evidence>
<keyword evidence="7" id="KW-0547">Nucleotide-binding</keyword>
<dbReference type="GO" id="GO:0006883">
    <property type="term" value="P:intracellular sodium ion homeostasis"/>
    <property type="evidence" value="ECO:0007669"/>
    <property type="project" value="TreeGrafter"/>
</dbReference>
<dbReference type="InterPro" id="IPR023298">
    <property type="entry name" value="ATPase_P-typ_TM_dom_sf"/>
</dbReference>
<evidence type="ECO:0000256" key="12">
    <source>
        <dbReference type="ARBA" id="ARBA00023008"/>
    </source>
</evidence>
<proteinExistence type="predicted"/>
<dbReference type="Gene3D" id="3.40.50.1000">
    <property type="entry name" value="HAD superfamily/HAD-like"/>
    <property type="match status" value="2"/>
</dbReference>
<dbReference type="GO" id="GO:0005524">
    <property type="term" value="F:ATP binding"/>
    <property type="evidence" value="ECO:0007669"/>
    <property type="project" value="UniProtKB-KW"/>
</dbReference>
<dbReference type="FunFam" id="3.40.50.1000:FF:000144">
    <property type="entry name" value="copper-transporting ATPase 1 isoform X2"/>
    <property type="match status" value="1"/>
</dbReference>
<evidence type="ECO:0000256" key="7">
    <source>
        <dbReference type="ARBA" id="ARBA00022741"/>
    </source>
</evidence>
<keyword evidence="13" id="KW-0406">Ion transport</keyword>
<dbReference type="GO" id="GO:0140581">
    <property type="term" value="F:P-type monovalent copper transporter activity"/>
    <property type="evidence" value="ECO:0007669"/>
    <property type="project" value="UniProtKB-EC"/>
</dbReference>
<evidence type="ECO:0000313" key="18">
    <source>
        <dbReference type="Proteomes" id="UP000267096"/>
    </source>
</evidence>
<keyword evidence="9" id="KW-0067">ATP-binding</keyword>
<dbReference type="GO" id="GO:1902600">
    <property type="term" value="P:proton transmembrane transport"/>
    <property type="evidence" value="ECO:0007669"/>
    <property type="project" value="TreeGrafter"/>
</dbReference>